<sequence length="725" mass="83805">MKKHSWAIFIFLWLFVFSFGLGAQHTPTTPATPQEQAFFKAAKDLYDSLVNAQENTIQVALKAECDPSKTNRSLMASKAVVQHFKTWINLATQMIDHVPFMARLKSLPLYNQIRSFEALHALAMVRAKIMAVNCAALEHGAPPPKPLEAQKLLEVLQQNLEFFYPLLLNASKQGLPLESFLRTSNWGTGFVFSTYDYQSALLAQLHFSSEDYDTKLKTLKDMLAKDSSPTILRLKTLRAGLDNFLFNRFDYGIDGQEEGAYYKQVQKILGLSLQDMQRWRAYYAYRFETWLNGVRALSTSKPPIPLDRLNIYDCLNTSKENILACQAFLKNPSALFYYYFRISHLIAFGDEPCLYLTPQNTIQTFLSKDPLCQTLQVNPPQMGMVVPSNIFKAFQEAQDSLIYMLDTPPHDLKPFKKRLQAILQTTPLASLRGAKWHHVLDYERLHLLALLQGSVIFDSVVDQYRVVSPAPLLAYQYLHLIHFFYTPLIEATKQGLSPSVYLQELKKSARNATYPCTQEEPCTRPDNTPWSPWLEDFRSAKLGSWLVDRYEDTPNFSNLPYDVPSVMWTMNVWGRKQTNLINKDLAKWWTPKEAPLWDLHYKRRIEAFFTNKDFYIDTLLHPEKISLDRLRANPTPCFTPKYLNQQSVQNCQLILEKQRFDPSKIRAYLKSMRLLSVNNSPCLYLHGKEQLRGFNSKNPLCQALQIRPPNFSPPNHVLKRTFFKR</sequence>
<comment type="caution">
    <text evidence="1">The sequence shown here is derived from an EMBL/GenBank/DDBJ whole genome shotgun (WGS) entry which is preliminary data.</text>
</comment>
<protein>
    <submittedName>
        <fullName evidence="1">Glycoside hydrolase</fullName>
    </submittedName>
</protein>
<keyword evidence="2" id="KW-1185">Reference proteome</keyword>
<dbReference type="Proteomes" id="UP001595783">
    <property type="component" value="Unassembled WGS sequence"/>
</dbReference>
<name>A0ABV7ZH70_9HELI</name>
<organism evidence="1 2">
    <name type="scientific">Helicobacter baculiformis</name>
    <dbReference type="NCBI Taxonomy" id="427351"/>
    <lineage>
        <taxon>Bacteria</taxon>
        <taxon>Pseudomonadati</taxon>
        <taxon>Campylobacterota</taxon>
        <taxon>Epsilonproteobacteria</taxon>
        <taxon>Campylobacterales</taxon>
        <taxon>Helicobacteraceae</taxon>
        <taxon>Helicobacter</taxon>
    </lineage>
</organism>
<dbReference type="RefSeq" id="WP_233709082.1">
    <property type="nucleotide sequence ID" value="NZ_FZMF01000074.1"/>
</dbReference>
<accession>A0ABV7ZH70</accession>
<evidence type="ECO:0000313" key="1">
    <source>
        <dbReference type="EMBL" id="MFC3847614.1"/>
    </source>
</evidence>
<reference evidence="2" key="1">
    <citation type="journal article" date="2019" name="Int. J. Syst. Evol. Microbiol.">
        <title>The Global Catalogue of Microorganisms (GCM) 10K type strain sequencing project: providing services to taxonomists for standard genome sequencing and annotation.</title>
        <authorList>
            <consortium name="The Broad Institute Genomics Platform"/>
            <consortium name="The Broad Institute Genome Sequencing Center for Infectious Disease"/>
            <person name="Wu L."/>
            <person name="Ma J."/>
        </authorList>
    </citation>
    <scope>NUCLEOTIDE SEQUENCE [LARGE SCALE GENOMIC DNA]</scope>
    <source>
        <strain evidence="2">CCUG 53816</strain>
    </source>
</reference>
<proteinExistence type="predicted"/>
<dbReference type="GO" id="GO:0016787">
    <property type="term" value="F:hydrolase activity"/>
    <property type="evidence" value="ECO:0007669"/>
    <property type="project" value="UniProtKB-KW"/>
</dbReference>
<gene>
    <name evidence="1" type="ORF">ACFOPX_03575</name>
</gene>
<evidence type="ECO:0000313" key="2">
    <source>
        <dbReference type="Proteomes" id="UP001595783"/>
    </source>
</evidence>
<keyword evidence="1" id="KW-0378">Hydrolase</keyword>
<dbReference type="EMBL" id="JBHRZO010000016">
    <property type="protein sequence ID" value="MFC3847614.1"/>
    <property type="molecule type" value="Genomic_DNA"/>
</dbReference>